<reference evidence="1" key="1">
    <citation type="submission" date="2022-04" db="EMBL/GenBank/DDBJ databases">
        <title>Genome of the entomopathogenic fungus Entomophthora muscae.</title>
        <authorList>
            <person name="Elya C."/>
            <person name="Lovett B.R."/>
            <person name="Lee E."/>
            <person name="Macias A.M."/>
            <person name="Hajek A.E."/>
            <person name="De Bivort B.L."/>
            <person name="Kasson M.T."/>
            <person name="De Fine Licht H.H."/>
            <person name="Stajich J.E."/>
        </authorList>
    </citation>
    <scope>NUCLEOTIDE SEQUENCE</scope>
    <source>
        <strain evidence="1">Berkeley</strain>
    </source>
</reference>
<protein>
    <submittedName>
        <fullName evidence="1">Uncharacterized protein</fullName>
    </submittedName>
</protein>
<evidence type="ECO:0000313" key="1">
    <source>
        <dbReference type="EMBL" id="KAJ9080586.1"/>
    </source>
</evidence>
<comment type="caution">
    <text evidence="1">The sequence shown here is derived from an EMBL/GenBank/DDBJ whole genome shotgun (WGS) entry which is preliminary data.</text>
</comment>
<evidence type="ECO:0000313" key="2">
    <source>
        <dbReference type="Proteomes" id="UP001165960"/>
    </source>
</evidence>
<feature type="non-terminal residue" evidence="1">
    <location>
        <position position="1"/>
    </location>
</feature>
<accession>A0ACC2U1E2</accession>
<gene>
    <name evidence="1" type="ORF">DSO57_1023302</name>
</gene>
<dbReference type="EMBL" id="QTSX02001541">
    <property type="protein sequence ID" value="KAJ9080586.1"/>
    <property type="molecule type" value="Genomic_DNA"/>
</dbReference>
<proteinExistence type="predicted"/>
<dbReference type="Proteomes" id="UP001165960">
    <property type="component" value="Unassembled WGS sequence"/>
</dbReference>
<organism evidence="1 2">
    <name type="scientific">Entomophthora muscae</name>
    <dbReference type="NCBI Taxonomy" id="34485"/>
    <lineage>
        <taxon>Eukaryota</taxon>
        <taxon>Fungi</taxon>
        <taxon>Fungi incertae sedis</taxon>
        <taxon>Zoopagomycota</taxon>
        <taxon>Entomophthoromycotina</taxon>
        <taxon>Entomophthoromycetes</taxon>
        <taxon>Entomophthorales</taxon>
        <taxon>Entomophthoraceae</taxon>
        <taxon>Entomophthora</taxon>
    </lineage>
</organism>
<sequence>TSKCVTCSSSQHYAHCGKRISVEVPSRSIPQTMTKDISNHNLTSKEEVNESEKSNEAEEGSPSDNLDQ</sequence>
<name>A0ACC2U1E2_9FUNG</name>
<keyword evidence="2" id="KW-1185">Reference proteome</keyword>